<keyword evidence="3" id="KW-1185">Reference proteome</keyword>
<evidence type="ECO:0000256" key="1">
    <source>
        <dbReference type="SAM" id="MobiDB-lite"/>
    </source>
</evidence>
<organism evidence="2 3">
    <name type="scientific">Allomyces macrogynus (strain ATCC 38327)</name>
    <name type="common">Allomyces javanicus var. macrogynus</name>
    <dbReference type="NCBI Taxonomy" id="578462"/>
    <lineage>
        <taxon>Eukaryota</taxon>
        <taxon>Fungi</taxon>
        <taxon>Fungi incertae sedis</taxon>
        <taxon>Blastocladiomycota</taxon>
        <taxon>Blastocladiomycetes</taxon>
        <taxon>Blastocladiales</taxon>
        <taxon>Blastocladiaceae</taxon>
        <taxon>Allomyces</taxon>
    </lineage>
</organism>
<dbReference type="EMBL" id="GG745356">
    <property type="protein sequence ID" value="KNE68283.1"/>
    <property type="molecule type" value="Genomic_DNA"/>
</dbReference>
<feature type="region of interest" description="Disordered" evidence="1">
    <location>
        <begin position="168"/>
        <end position="202"/>
    </location>
</feature>
<evidence type="ECO:0000313" key="3">
    <source>
        <dbReference type="Proteomes" id="UP000054350"/>
    </source>
</evidence>
<dbReference type="Proteomes" id="UP000054350">
    <property type="component" value="Unassembled WGS sequence"/>
</dbReference>
<gene>
    <name evidence="2" type="ORF">AMAG_12952</name>
</gene>
<evidence type="ECO:0000313" key="2">
    <source>
        <dbReference type="EMBL" id="KNE68283.1"/>
    </source>
</evidence>
<dbReference type="VEuPathDB" id="FungiDB:AMAG_12952"/>
<protein>
    <submittedName>
        <fullName evidence="2">Uncharacterized protein</fullName>
    </submittedName>
</protein>
<proteinExistence type="predicted"/>
<feature type="compositionally biased region" description="Low complexity" evidence="1">
    <location>
        <begin position="177"/>
        <end position="196"/>
    </location>
</feature>
<dbReference type="OrthoDB" id="10434058at2759"/>
<name>A0A0L0T0G9_ALLM3</name>
<sequence>MAMLGKLQSTFKLTLMQHDLPGLIRCVALPLVECILLTKALDPTWEFQFVPLGKPFSSQSMVDPPLEVEWQVDERGAPVRGRGLVETKVVLLTTFLGIPFRFGVAETVLHRAEVLVVPVYVPAPAPTPPPTAAVPAPDLVQKVELRAVPMDPTLEPLAPVCARARTPTPPAAPPLAPAVEPAIEPSQSSPSPTLTPIAPTAPVSLPRPASAPPMMMTASVQTDAAEMFSDSWTALCAGDLHAFTADLYELMAAPVILNRPPGHSSTSTHWPRVHLTAGTIARFIDSFHRIASNPSTDLHHELAKADDRIALLRSEMVNATMANRVSDRVQAFLDDHKPDIVWALGNLKYPPGSPRWEVPFLHNLYQWLRHVLVAHLAGYTLAMPRRGDTHVGQIACLAHEHMRDCGYEVGVALGLNLVCITDGLPVCDVPPCPGYCDLALPI</sequence>
<accession>A0A0L0T0G9</accession>
<reference evidence="3" key="2">
    <citation type="submission" date="2009-11" db="EMBL/GenBank/DDBJ databases">
        <title>The Genome Sequence of Allomyces macrogynus strain ATCC 38327.</title>
        <authorList>
            <consortium name="The Broad Institute Genome Sequencing Platform"/>
            <person name="Russ C."/>
            <person name="Cuomo C."/>
            <person name="Shea T."/>
            <person name="Young S.K."/>
            <person name="Zeng Q."/>
            <person name="Koehrsen M."/>
            <person name="Haas B."/>
            <person name="Borodovsky M."/>
            <person name="Guigo R."/>
            <person name="Alvarado L."/>
            <person name="Berlin A."/>
            <person name="Borenstein D."/>
            <person name="Chen Z."/>
            <person name="Engels R."/>
            <person name="Freedman E."/>
            <person name="Gellesch M."/>
            <person name="Goldberg J."/>
            <person name="Griggs A."/>
            <person name="Gujja S."/>
            <person name="Heiman D."/>
            <person name="Hepburn T."/>
            <person name="Howarth C."/>
            <person name="Jen D."/>
            <person name="Larson L."/>
            <person name="Lewis B."/>
            <person name="Mehta T."/>
            <person name="Park D."/>
            <person name="Pearson M."/>
            <person name="Roberts A."/>
            <person name="Saif S."/>
            <person name="Shenoy N."/>
            <person name="Sisk P."/>
            <person name="Stolte C."/>
            <person name="Sykes S."/>
            <person name="Walk T."/>
            <person name="White J."/>
            <person name="Yandava C."/>
            <person name="Burger G."/>
            <person name="Gray M.W."/>
            <person name="Holland P.W.H."/>
            <person name="King N."/>
            <person name="Lang F.B.F."/>
            <person name="Roger A.J."/>
            <person name="Ruiz-Trillo I."/>
            <person name="Lander E."/>
            <person name="Nusbaum C."/>
        </authorList>
    </citation>
    <scope>NUCLEOTIDE SEQUENCE [LARGE SCALE GENOMIC DNA]</scope>
    <source>
        <strain evidence="3">ATCC 38327</strain>
    </source>
</reference>
<dbReference type="AlphaFoldDB" id="A0A0L0T0G9"/>
<reference evidence="2 3" key="1">
    <citation type="submission" date="2009-11" db="EMBL/GenBank/DDBJ databases">
        <title>Annotation of Allomyces macrogynus ATCC 38327.</title>
        <authorList>
            <consortium name="The Broad Institute Genome Sequencing Platform"/>
            <person name="Russ C."/>
            <person name="Cuomo C."/>
            <person name="Burger G."/>
            <person name="Gray M.W."/>
            <person name="Holland P.W.H."/>
            <person name="King N."/>
            <person name="Lang F.B.F."/>
            <person name="Roger A.J."/>
            <person name="Ruiz-Trillo I."/>
            <person name="Young S.K."/>
            <person name="Zeng Q."/>
            <person name="Gargeya S."/>
            <person name="Fitzgerald M."/>
            <person name="Haas B."/>
            <person name="Abouelleil A."/>
            <person name="Alvarado L."/>
            <person name="Arachchi H.M."/>
            <person name="Berlin A."/>
            <person name="Chapman S.B."/>
            <person name="Gearin G."/>
            <person name="Goldberg J."/>
            <person name="Griggs A."/>
            <person name="Gujja S."/>
            <person name="Hansen M."/>
            <person name="Heiman D."/>
            <person name="Howarth C."/>
            <person name="Larimer J."/>
            <person name="Lui A."/>
            <person name="MacDonald P.J.P."/>
            <person name="McCowen C."/>
            <person name="Montmayeur A."/>
            <person name="Murphy C."/>
            <person name="Neiman D."/>
            <person name="Pearson M."/>
            <person name="Priest M."/>
            <person name="Roberts A."/>
            <person name="Saif S."/>
            <person name="Shea T."/>
            <person name="Sisk P."/>
            <person name="Stolte C."/>
            <person name="Sykes S."/>
            <person name="Wortman J."/>
            <person name="Nusbaum C."/>
            <person name="Birren B."/>
        </authorList>
    </citation>
    <scope>NUCLEOTIDE SEQUENCE [LARGE SCALE GENOMIC DNA]</scope>
    <source>
        <strain evidence="2 3">ATCC 38327</strain>
    </source>
</reference>